<dbReference type="EnsemblMetazoa" id="SMAR014128-RA">
    <property type="protein sequence ID" value="SMAR014128-PA"/>
    <property type="gene ID" value="SMAR014128"/>
</dbReference>
<keyword evidence="2" id="KW-1185">Reference proteome</keyword>
<accession>T1JJU8</accession>
<dbReference type="Proteomes" id="UP000014500">
    <property type="component" value="Unassembled WGS sequence"/>
</dbReference>
<dbReference type="AlphaFoldDB" id="T1JJU8"/>
<dbReference type="HOGENOM" id="CLU_2309508_0_0_1"/>
<sequence length="100" mass="11707">MANNPARLIFDFHFKNLNILIIIDQIPSHHFQIKFSNNKFPRTQQTVDHLRPHIINQDDLITIKTNCNKKIAGHPVYDSELHVRLLFTGQNSDPLVRQLK</sequence>
<protein>
    <submittedName>
        <fullName evidence="1">Uncharacterized protein</fullName>
    </submittedName>
</protein>
<organism evidence="1 2">
    <name type="scientific">Strigamia maritima</name>
    <name type="common">European centipede</name>
    <name type="synonym">Geophilus maritimus</name>
    <dbReference type="NCBI Taxonomy" id="126957"/>
    <lineage>
        <taxon>Eukaryota</taxon>
        <taxon>Metazoa</taxon>
        <taxon>Ecdysozoa</taxon>
        <taxon>Arthropoda</taxon>
        <taxon>Myriapoda</taxon>
        <taxon>Chilopoda</taxon>
        <taxon>Pleurostigmophora</taxon>
        <taxon>Geophilomorpha</taxon>
        <taxon>Linotaeniidae</taxon>
        <taxon>Strigamia</taxon>
    </lineage>
</organism>
<reference evidence="1" key="2">
    <citation type="submission" date="2015-02" db="UniProtKB">
        <authorList>
            <consortium name="EnsemblMetazoa"/>
        </authorList>
    </citation>
    <scope>IDENTIFICATION</scope>
</reference>
<evidence type="ECO:0000313" key="2">
    <source>
        <dbReference type="Proteomes" id="UP000014500"/>
    </source>
</evidence>
<reference evidence="2" key="1">
    <citation type="submission" date="2011-05" db="EMBL/GenBank/DDBJ databases">
        <authorList>
            <person name="Richards S.R."/>
            <person name="Qu J."/>
            <person name="Jiang H."/>
            <person name="Jhangiani S.N."/>
            <person name="Agravi P."/>
            <person name="Goodspeed R."/>
            <person name="Gross S."/>
            <person name="Mandapat C."/>
            <person name="Jackson L."/>
            <person name="Mathew T."/>
            <person name="Pu L."/>
            <person name="Thornton R."/>
            <person name="Saada N."/>
            <person name="Wilczek-Boney K.B."/>
            <person name="Lee S."/>
            <person name="Kovar C."/>
            <person name="Wu Y."/>
            <person name="Scherer S.E."/>
            <person name="Worley K.C."/>
            <person name="Muzny D.M."/>
            <person name="Gibbs R."/>
        </authorList>
    </citation>
    <scope>NUCLEOTIDE SEQUENCE</scope>
    <source>
        <strain evidence="2">Brora</strain>
    </source>
</reference>
<dbReference type="EMBL" id="JH431831">
    <property type="status" value="NOT_ANNOTATED_CDS"/>
    <property type="molecule type" value="Genomic_DNA"/>
</dbReference>
<evidence type="ECO:0000313" key="1">
    <source>
        <dbReference type="EnsemblMetazoa" id="SMAR014128-PA"/>
    </source>
</evidence>
<name>T1JJU8_STRMM</name>
<proteinExistence type="predicted"/>